<evidence type="ECO:0000313" key="1">
    <source>
        <dbReference type="EMBL" id="KAJ3805188.1"/>
    </source>
</evidence>
<organism evidence="1 2">
    <name type="scientific">Lentinula aff. lateritia</name>
    <dbReference type="NCBI Taxonomy" id="2804960"/>
    <lineage>
        <taxon>Eukaryota</taxon>
        <taxon>Fungi</taxon>
        <taxon>Dikarya</taxon>
        <taxon>Basidiomycota</taxon>
        <taxon>Agaricomycotina</taxon>
        <taxon>Agaricomycetes</taxon>
        <taxon>Agaricomycetidae</taxon>
        <taxon>Agaricales</taxon>
        <taxon>Marasmiineae</taxon>
        <taxon>Omphalotaceae</taxon>
        <taxon>Lentinula</taxon>
    </lineage>
</organism>
<proteinExistence type="predicted"/>
<evidence type="ECO:0000313" key="2">
    <source>
        <dbReference type="Proteomes" id="UP001163835"/>
    </source>
</evidence>
<protein>
    <submittedName>
        <fullName evidence="1">Uncharacterized protein</fullName>
    </submittedName>
</protein>
<dbReference type="Proteomes" id="UP001163835">
    <property type="component" value="Unassembled WGS sequence"/>
</dbReference>
<sequence>MTPPTSTPRKPSSAPRSHSVPPPVEKQLELINLLRMEIRDQTWQFDAGRVAHMLSPKKLKPESPWSHENGGYTANPLDLPSTDDFHYLIDDLDVQAAFEARFSKHKFDYHSPSSIGERSHYDPLVCFLNECVAIGNQVYMDVFIDRKKASHHSRFPIVDIKDRWWPHLTFHTYDRPTGDGIGNASPLKPDLVGVDSESAPILCFWKLTSDVGKADNLKAEIAIATEAKDNWPEMIWQSATYGRAEMATIPLRAFSLVIAFNSKSQKLRFLIFHHGGISATKELSVKDRLCCKYICLVMLSVLLWQSPTDAGIPPFTNGVNFLLPPLVDRDESKTGHGEITNVLHHALSVRGRSTWIASIKFNSSSSTISSVPQHSEHFARKRLHGKVDDFLPKESRSGPSDSPFPDQVTSGRYSLRPRKEKRATSGSNQSQPKSGHGSESIQDKESSDNNRLYRFHNKDIKFTLPHWNLTSGNIQDWSEVKDGGVLKGSWPQAAKRNLEARMFSACTGNFGSPDHIMSFEACYEDGNPVSNSIFLPSANDNLEDVFWNLHGAKPPLVYPKPDFRSLCFSLTRDEGETLENCTSAFELMECLLHSMLGWLDLYQHGFLHRDISIGNILKLKSAATSLRKDFSALPVGNLILPSSTRDIGSFNSFPKLLVAVKNDKYRRSIADIACKIHEYAEVLTSGAGCKAIWTDGDMGADMARYFESAHDGTVSGTTQFMSKGLLNEEPENEIQSPADDIESFLWVGLWSTLRNTKFPSSAKKEIRWSQSITKGRDSRETTVIGIQETLVDIKDGFPQPYSNLLHAMAPILDEWFDAIRQLRKDWKQGWKNTNRDRAEDVNLLFHSFAYRGVLDFIEIFQKHKEDLEQTIL</sequence>
<dbReference type="EMBL" id="MU795660">
    <property type="protein sequence ID" value="KAJ3805188.1"/>
    <property type="molecule type" value="Genomic_DNA"/>
</dbReference>
<name>A0ACC1TKT0_9AGAR</name>
<accession>A0ACC1TKT0</accession>
<reference evidence="1" key="1">
    <citation type="submission" date="2022-09" db="EMBL/GenBank/DDBJ databases">
        <title>A Global Phylogenomic Analysis of the Shiitake Genus Lentinula.</title>
        <authorList>
            <consortium name="DOE Joint Genome Institute"/>
            <person name="Sierra-Patev S."/>
            <person name="Min B."/>
            <person name="Naranjo-Ortiz M."/>
            <person name="Looney B."/>
            <person name="Konkel Z."/>
            <person name="Slot J.C."/>
            <person name="Sakamoto Y."/>
            <person name="Steenwyk J.L."/>
            <person name="Rokas A."/>
            <person name="Carro J."/>
            <person name="Camarero S."/>
            <person name="Ferreira P."/>
            <person name="Molpeceres G."/>
            <person name="Ruiz-Duenas F.J."/>
            <person name="Serrano A."/>
            <person name="Henrissat B."/>
            <person name="Drula E."/>
            <person name="Hughes K.W."/>
            <person name="Mata J.L."/>
            <person name="Ishikawa N.K."/>
            <person name="Vargas-Isla R."/>
            <person name="Ushijima S."/>
            <person name="Smith C.A."/>
            <person name="Ahrendt S."/>
            <person name="Andreopoulos W."/>
            <person name="He G."/>
            <person name="Labutti K."/>
            <person name="Lipzen A."/>
            <person name="Ng V."/>
            <person name="Riley R."/>
            <person name="Sandor L."/>
            <person name="Barry K."/>
            <person name="Martinez A.T."/>
            <person name="Xiao Y."/>
            <person name="Gibbons J.G."/>
            <person name="Terashima K."/>
            <person name="Grigoriev I.V."/>
            <person name="Hibbett D.S."/>
        </authorList>
    </citation>
    <scope>NUCLEOTIDE SEQUENCE</scope>
    <source>
        <strain evidence="1">TMI1499</strain>
    </source>
</reference>
<gene>
    <name evidence="1" type="ORF">F5876DRAFT_82058</name>
</gene>
<keyword evidence="2" id="KW-1185">Reference proteome</keyword>
<comment type="caution">
    <text evidence="1">The sequence shown here is derived from an EMBL/GenBank/DDBJ whole genome shotgun (WGS) entry which is preliminary data.</text>
</comment>